<comment type="subcellular location">
    <subcellularLocation>
        <location evidence="1">Cell membrane</location>
        <topology evidence="1">Multi-pass membrane protein</topology>
    </subcellularLocation>
</comment>
<accession>A0ABY8UZK2</accession>
<evidence type="ECO:0000313" key="8">
    <source>
        <dbReference type="EMBL" id="WIF98808.1"/>
    </source>
</evidence>
<dbReference type="RefSeq" id="WP_231418577.1">
    <property type="nucleotide sequence ID" value="NZ_CP126446.1"/>
</dbReference>
<keyword evidence="3 6" id="KW-0812">Transmembrane</keyword>
<evidence type="ECO:0000313" key="9">
    <source>
        <dbReference type="Proteomes" id="UP001236652"/>
    </source>
</evidence>
<keyword evidence="5 6" id="KW-0472">Membrane</keyword>
<dbReference type="Gene3D" id="3.40.1710.10">
    <property type="entry name" value="abc type-2 transporter like domain"/>
    <property type="match status" value="1"/>
</dbReference>
<evidence type="ECO:0000256" key="2">
    <source>
        <dbReference type="ARBA" id="ARBA00022475"/>
    </source>
</evidence>
<sequence length="341" mass="38982">MLTYLYLHLNKWKKRPFLSLFVLLFPLIVTVSLFPFFQKAMEESAVPVALVDEDESRYSTTLTERVKDADRLRVLSMSFKEAERAVKKGTIEAAFILKEGFEETLQNGEIDDTITWIRSENSTLDVFAKEAIGAELMRLSLNAKAGNALMKWDSSATFEEGVQYADQFWNPEPLFQVAFEKRSPENVTEPSFTLSPWQGVMISLFFLYAWIAGIVFLRNMVWDLRSGRLQRIKMTQQTTRAYFAGHCFVLLLVGAATFLPATYALLTLSQTPILPVLEWSGWGVIVLLITLGITWFLFMGLGRKNGSILFLVLLATGSFVWTTAQLDWAFIWPHHWLIHKP</sequence>
<evidence type="ECO:0000256" key="5">
    <source>
        <dbReference type="ARBA" id="ARBA00023136"/>
    </source>
</evidence>
<evidence type="ECO:0000259" key="7">
    <source>
        <dbReference type="Pfam" id="PF12698"/>
    </source>
</evidence>
<dbReference type="PANTHER" id="PTHR30294:SF29">
    <property type="entry name" value="MULTIDRUG ABC TRANSPORTER PERMEASE YBHS-RELATED"/>
    <property type="match status" value="1"/>
</dbReference>
<feature type="domain" description="ABC-2 type transporter transmembrane" evidence="7">
    <location>
        <begin position="20"/>
        <end position="300"/>
    </location>
</feature>
<feature type="transmembrane region" description="Helical" evidence="6">
    <location>
        <begin position="241"/>
        <end position="259"/>
    </location>
</feature>
<dbReference type="InterPro" id="IPR051449">
    <property type="entry name" value="ABC-2_transporter_component"/>
</dbReference>
<name>A0ABY8UZK2_9BACI</name>
<dbReference type="Proteomes" id="UP001236652">
    <property type="component" value="Chromosome"/>
</dbReference>
<keyword evidence="2" id="KW-1003">Cell membrane</keyword>
<evidence type="ECO:0000256" key="1">
    <source>
        <dbReference type="ARBA" id="ARBA00004651"/>
    </source>
</evidence>
<feature type="transmembrane region" description="Helical" evidence="6">
    <location>
        <begin position="200"/>
        <end position="221"/>
    </location>
</feature>
<keyword evidence="9" id="KW-1185">Reference proteome</keyword>
<dbReference type="InterPro" id="IPR013525">
    <property type="entry name" value="ABC2_TM"/>
</dbReference>
<feature type="transmembrane region" description="Helical" evidence="6">
    <location>
        <begin position="308"/>
        <end position="331"/>
    </location>
</feature>
<dbReference type="PANTHER" id="PTHR30294">
    <property type="entry name" value="MEMBRANE COMPONENT OF ABC TRANSPORTER YHHJ-RELATED"/>
    <property type="match status" value="1"/>
</dbReference>
<evidence type="ECO:0000256" key="3">
    <source>
        <dbReference type="ARBA" id="ARBA00022692"/>
    </source>
</evidence>
<reference evidence="8 9" key="1">
    <citation type="submission" date="2023-05" db="EMBL/GenBank/DDBJ databases">
        <title>Comparative genomics reveals the evidence of polycyclic aromatic hydrocarbons degradation in moderately halophilic genus Pontibacillus.</title>
        <authorList>
            <person name="Yang H."/>
            <person name="Qian Z."/>
        </authorList>
    </citation>
    <scope>NUCLEOTIDE SEQUENCE [LARGE SCALE GENOMIC DNA]</scope>
    <source>
        <strain evidence="9">HN14</strain>
    </source>
</reference>
<keyword evidence="4 6" id="KW-1133">Transmembrane helix</keyword>
<protein>
    <submittedName>
        <fullName evidence="8">ABC transporter permease</fullName>
    </submittedName>
</protein>
<organism evidence="8 9">
    <name type="scientific">Pontibacillus chungwhensis</name>
    <dbReference type="NCBI Taxonomy" id="265426"/>
    <lineage>
        <taxon>Bacteria</taxon>
        <taxon>Bacillati</taxon>
        <taxon>Bacillota</taxon>
        <taxon>Bacilli</taxon>
        <taxon>Bacillales</taxon>
        <taxon>Bacillaceae</taxon>
        <taxon>Pontibacillus</taxon>
    </lineage>
</organism>
<gene>
    <name evidence="8" type="ORF">QNI29_03910</name>
</gene>
<feature type="transmembrane region" description="Helical" evidence="6">
    <location>
        <begin position="17"/>
        <end position="37"/>
    </location>
</feature>
<proteinExistence type="predicted"/>
<dbReference type="Pfam" id="PF12698">
    <property type="entry name" value="ABC2_membrane_3"/>
    <property type="match status" value="1"/>
</dbReference>
<dbReference type="EMBL" id="CP126446">
    <property type="protein sequence ID" value="WIF98808.1"/>
    <property type="molecule type" value="Genomic_DNA"/>
</dbReference>
<evidence type="ECO:0000256" key="6">
    <source>
        <dbReference type="SAM" id="Phobius"/>
    </source>
</evidence>
<feature type="transmembrane region" description="Helical" evidence="6">
    <location>
        <begin position="279"/>
        <end position="301"/>
    </location>
</feature>
<evidence type="ECO:0000256" key="4">
    <source>
        <dbReference type="ARBA" id="ARBA00022989"/>
    </source>
</evidence>